<keyword evidence="7" id="KW-1185">Reference proteome</keyword>
<dbReference type="SUPFAM" id="SSF46785">
    <property type="entry name" value="Winged helix' DNA-binding domain"/>
    <property type="match status" value="1"/>
</dbReference>
<dbReference type="FunFam" id="1.10.10.10:FF:000001">
    <property type="entry name" value="LysR family transcriptional regulator"/>
    <property type="match status" value="1"/>
</dbReference>
<dbReference type="PROSITE" id="PS50931">
    <property type="entry name" value="HTH_LYSR"/>
    <property type="match status" value="1"/>
</dbReference>
<feature type="domain" description="HTH lysR-type" evidence="5">
    <location>
        <begin position="4"/>
        <end position="61"/>
    </location>
</feature>
<dbReference type="Pfam" id="PF03466">
    <property type="entry name" value="LysR_substrate"/>
    <property type="match status" value="1"/>
</dbReference>
<dbReference type="GO" id="GO:0003700">
    <property type="term" value="F:DNA-binding transcription factor activity"/>
    <property type="evidence" value="ECO:0007669"/>
    <property type="project" value="InterPro"/>
</dbReference>
<gene>
    <name evidence="6" type="ORF">SAMN05421810_101538</name>
</gene>
<dbReference type="PANTHER" id="PTHR30346">
    <property type="entry name" value="TRANSCRIPTIONAL DUAL REGULATOR HCAR-RELATED"/>
    <property type="match status" value="1"/>
</dbReference>
<dbReference type="Gene3D" id="1.10.10.10">
    <property type="entry name" value="Winged helix-like DNA-binding domain superfamily/Winged helix DNA-binding domain"/>
    <property type="match status" value="1"/>
</dbReference>
<name>A0A1I5LGJ2_9PSEU</name>
<dbReference type="PANTHER" id="PTHR30346:SF30">
    <property type="entry name" value="SMALL NEUTRAL PROTEASE REGULATORY PROTEIN"/>
    <property type="match status" value="1"/>
</dbReference>
<dbReference type="InterPro" id="IPR000847">
    <property type="entry name" value="LysR_HTH_N"/>
</dbReference>
<protein>
    <submittedName>
        <fullName evidence="6">DNA-binding transcriptional regulator, LysR family</fullName>
    </submittedName>
</protein>
<dbReference type="Proteomes" id="UP000198727">
    <property type="component" value="Unassembled WGS sequence"/>
</dbReference>
<evidence type="ECO:0000259" key="5">
    <source>
        <dbReference type="PROSITE" id="PS50931"/>
    </source>
</evidence>
<reference evidence="7" key="1">
    <citation type="submission" date="2016-10" db="EMBL/GenBank/DDBJ databases">
        <authorList>
            <person name="Varghese N."/>
            <person name="Submissions S."/>
        </authorList>
    </citation>
    <scope>NUCLEOTIDE SEQUENCE [LARGE SCALE GENOMIC DNA]</scope>
    <source>
        <strain evidence="7">CGMCC 4.5579</strain>
    </source>
</reference>
<dbReference type="RefSeq" id="WP_092527325.1">
    <property type="nucleotide sequence ID" value="NZ_FOWW01000001.1"/>
</dbReference>
<evidence type="ECO:0000313" key="7">
    <source>
        <dbReference type="Proteomes" id="UP000198727"/>
    </source>
</evidence>
<dbReference type="InterPro" id="IPR036390">
    <property type="entry name" value="WH_DNA-bd_sf"/>
</dbReference>
<proteinExistence type="inferred from homology"/>
<dbReference type="OrthoDB" id="3171102at2"/>
<dbReference type="InterPro" id="IPR005119">
    <property type="entry name" value="LysR_subst-bd"/>
</dbReference>
<keyword evidence="2" id="KW-0805">Transcription regulation</keyword>
<evidence type="ECO:0000313" key="6">
    <source>
        <dbReference type="EMBL" id="SFO96420.1"/>
    </source>
</evidence>
<sequence length="325" mass="34463">MAELELRHLRTVCAIAETGSLTRAAARLGLTQPALSAQLRCLETIMGGTLFERSSTGSTLTALGRHVVGTARTVLDDVEQLVDLARDQARAEEREPVVVGAVPASFVGRLAARLRGCLPVGGVRTRTVVSSARLWDELAAGRVQVAVLERGTETSLPDVEVFPLVDEPQFVALAAHDPLARRAEVELRELADRDWVVPLDERNGLRPPRRAVCAAAGFVPRRTHRVDDGAAAWSLVERGAVCFAAPTAPATADVVLRPLAGPLVAPLVLAVRVDGVLAGRAGEVYRCAAAACASVIGRNPDHAGWWADHPEAPADLDGALRAPTR</sequence>
<evidence type="ECO:0000256" key="2">
    <source>
        <dbReference type="ARBA" id="ARBA00023015"/>
    </source>
</evidence>
<evidence type="ECO:0000256" key="1">
    <source>
        <dbReference type="ARBA" id="ARBA00009437"/>
    </source>
</evidence>
<organism evidence="6 7">
    <name type="scientific">Amycolatopsis arida</name>
    <dbReference type="NCBI Taxonomy" id="587909"/>
    <lineage>
        <taxon>Bacteria</taxon>
        <taxon>Bacillati</taxon>
        <taxon>Actinomycetota</taxon>
        <taxon>Actinomycetes</taxon>
        <taxon>Pseudonocardiales</taxon>
        <taxon>Pseudonocardiaceae</taxon>
        <taxon>Amycolatopsis</taxon>
    </lineage>
</organism>
<dbReference type="GO" id="GO:0003677">
    <property type="term" value="F:DNA binding"/>
    <property type="evidence" value="ECO:0007669"/>
    <property type="project" value="UniProtKB-KW"/>
</dbReference>
<dbReference type="InterPro" id="IPR036388">
    <property type="entry name" value="WH-like_DNA-bd_sf"/>
</dbReference>
<dbReference type="SUPFAM" id="SSF53850">
    <property type="entry name" value="Periplasmic binding protein-like II"/>
    <property type="match status" value="1"/>
</dbReference>
<dbReference type="AlphaFoldDB" id="A0A1I5LGJ2"/>
<dbReference type="STRING" id="587909.SAMN05421810_101538"/>
<evidence type="ECO:0000256" key="4">
    <source>
        <dbReference type="ARBA" id="ARBA00023163"/>
    </source>
</evidence>
<comment type="similarity">
    <text evidence="1">Belongs to the LysR transcriptional regulatory family.</text>
</comment>
<evidence type="ECO:0000256" key="3">
    <source>
        <dbReference type="ARBA" id="ARBA00023125"/>
    </source>
</evidence>
<keyword evidence="4" id="KW-0804">Transcription</keyword>
<keyword evidence="3 6" id="KW-0238">DNA-binding</keyword>
<dbReference type="GO" id="GO:0032993">
    <property type="term" value="C:protein-DNA complex"/>
    <property type="evidence" value="ECO:0007669"/>
    <property type="project" value="TreeGrafter"/>
</dbReference>
<dbReference type="Pfam" id="PF00126">
    <property type="entry name" value="HTH_1"/>
    <property type="match status" value="1"/>
</dbReference>
<accession>A0A1I5LGJ2</accession>
<dbReference type="Gene3D" id="3.40.190.290">
    <property type="match status" value="1"/>
</dbReference>
<dbReference type="PRINTS" id="PR00039">
    <property type="entry name" value="HTHLYSR"/>
</dbReference>
<dbReference type="EMBL" id="FOWW01000001">
    <property type="protein sequence ID" value="SFO96420.1"/>
    <property type="molecule type" value="Genomic_DNA"/>
</dbReference>